<reference evidence="4" key="1">
    <citation type="submission" date="2020-10" db="EMBL/GenBank/DDBJ databases">
        <title>Paenihalocynthiibacter styelae gen. nov., sp. nov., isolated from stalked sea squirt Styela clava.</title>
        <authorList>
            <person name="Kim Y.-O."/>
            <person name="Yoon J.-H."/>
        </authorList>
    </citation>
    <scope>NUCLEOTIDE SEQUENCE</scope>
    <source>
        <strain evidence="4">MYP1-1</strain>
    </source>
</reference>
<evidence type="ECO:0000256" key="1">
    <source>
        <dbReference type="ARBA" id="ARBA00005369"/>
    </source>
</evidence>
<dbReference type="EMBL" id="JADCKQ010000004">
    <property type="protein sequence ID" value="MBI1493381.1"/>
    <property type="molecule type" value="Genomic_DNA"/>
</dbReference>
<dbReference type="PANTHER" id="PTHR11579">
    <property type="entry name" value="PROTEIN-L-ISOASPARTATE O-METHYLTRANSFERASE"/>
    <property type="match status" value="1"/>
</dbReference>
<organism evidence="4 5">
    <name type="scientific">Halocynthiibacter styelae</name>
    <dbReference type="NCBI Taxonomy" id="2761955"/>
    <lineage>
        <taxon>Bacteria</taxon>
        <taxon>Pseudomonadati</taxon>
        <taxon>Pseudomonadota</taxon>
        <taxon>Alphaproteobacteria</taxon>
        <taxon>Rhodobacterales</taxon>
        <taxon>Paracoccaceae</taxon>
        <taxon>Halocynthiibacter</taxon>
    </lineage>
</organism>
<dbReference type="RefSeq" id="WP_228848219.1">
    <property type="nucleotide sequence ID" value="NZ_JADCKQ010000004.1"/>
</dbReference>
<name>A0A8J7IMJ7_9RHOB</name>
<comment type="caution">
    <text evidence="4">The sequence shown here is derived from an EMBL/GenBank/DDBJ whole genome shotgun (WGS) entry which is preliminary data.</text>
</comment>
<evidence type="ECO:0000256" key="2">
    <source>
        <dbReference type="ARBA" id="ARBA00013346"/>
    </source>
</evidence>
<dbReference type="Proteomes" id="UP000640583">
    <property type="component" value="Unassembled WGS sequence"/>
</dbReference>
<dbReference type="Pfam" id="PF01135">
    <property type="entry name" value="PCMT"/>
    <property type="match status" value="1"/>
</dbReference>
<sequence length="217" mass="23058">MSDYATRRTMMVDTQVRPSDVTKFPIIDAMLKVERENYVPEGQRDAAYADREVVLAPGRVVTEPRTFAKMLDALNIQPDELVLNLGCGLGYSAAILARLSDAVVAVEDLDGMADEAQSMLSAAGADNAAIMEGPLAEGAAKHGPYDVILIEGGVAQIPATIADQLAEGGRIGAIFMDGVLGTMRIGQKIDGTIDWRDMFNATAPVLPGFEANVGFTL</sequence>
<dbReference type="InterPro" id="IPR000682">
    <property type="entry name" value="PCMT"/>
</dbReference>
<dbReference type="Gene3D" id="3.40.50.150">
    <property type="entry name" value="Vaccinia Virus protein VP39"/>
    <property type="match status" value="1"/>
</dbReference>
<dbReference type="SUPFAM" id="SSF53335">
    <property type="entry name" value="S-adenosyl-L-methionine-dependent methyltransferases"/>
    <property type="match status" value="1"/>
</dbReference>
<dbReference type="GO" id="GO:0004719">
    <property type="term" value="F:protein-L-isoaspartate (D-aspartate) O-methyltransferase activity"/>
    <property type="evidence" value="ECO:0007669"/>
    <property type="project" value="InterPro"/>
</dbReference>
<evidence type="ECO:0000313" key="5">
    <source>
        <dbReference type="Proteomes" id="UP000640583"/>
    </source>
</evidence>
<comment type="similarity">
    <text evidence="1">Belongs to the methyltransferase superfamily. L-isoaspartyl/D-aspartyl protein methyltransferase family.</text>
</comment>
<dbReference type="InterPro" id="IPR029063">
    <property type="entry name" value="SAM-dependent_MTases_sf"/>
</dbReference>
<gene>
    <name evidence="4" type="ORF">H1D41_07020</name>
</gene>
<dbReference type="PANTHER" id="PTHR11579:SF18">
    <property type="entry name" value="PROTEIN-L-ISOASPARTATE O-METHYLTRANSFERASE"/>
    <property type="match status" value="1"/>
</dbReference>
<evidence type="ECO:0000313" key="4">
    <source>
        <dbReference type="EMBL" id="MBI1493381.1"/>
    </source>
</evidence>
<evidence type="ECO:0000256" key="3">
    <source>
        <dbReference type="ARBA" id="ARBA00030757"/>
    </source>
</evidence>
<proteinExistence type="inferred from homology"/>
<dbReference type="GO" id="GO:0005737">
    <property type="term" value="C:cytoplasm"/>
    <property type="evidence" value="ECO:0007669"/>
    <property type="project" value="TreeGrafter"/>
</dbReference>
<accession>A0A8J7IMJ7</accession>
<dbReference type="AlphaFoldDB" id="A0A8J7IMJ7"/>
<keyword evidence="5" id="KW-1185">Reference proteome</keyword>
<protein>
    <recommendedName>
        <fullName evidence="2">Protein-L-isoaspartate O-methyltransferase</fullName>
    </recommendedName>
    <alternativeName>
        <fullName evidence="3">Protein L-isoaspartyl methyltransferase</fullName>
    </alternativeName>
</protein>
<dbReference type="CDD" id="cd02440">
    <property type="entry name" value="AdoMet_MTases"/>
    <property type="match status" value="1"/>
</dbReference>